<dbReference type="GO" id="GO:0008448">
    <property type="term" value="F:N-acetylglucosamine-6-phosphate deacetylase activity"/>
    <property type="evidence" value="ECO:0007669"/>
    <property type="project" value="UniProtKB-EC"/>
</dbReference>
<dbReference type="PIRSF" id="PIRSF038994">
    <property type="entry name" value="NagA"/>
    <property type="match status" value="1"/>
</dbReference>
<evidence type="ECO:0000256" key="3">
    <source>
        <dbReference type="ARBA" id="ARBA00018029"/>
    </source>
</evidence>
<evidence type="ECO:0000256" key="11">
    <source>
        <dbReference type="PIRSR" id="PIRSR038994-2"/>
    </source>
</evidence>
<evidence type="ECO:0000256" key="5">
    <source>
        <dbReference type="ARBA" id="ARBA00022801"/>
    </source>
</evidence>
<dbReference type="RefSeq" id="WP_054639630.1">
    <property type="nucleotide sequence ID" value="NZ_BBAL01000008.1"/>
</dbReference>
<evidence type="ECO:0000256" key="6">
    <source>
        <dbReference type="ARBA" id="ARBA00023277"/>
    </source>
</evidence>
<keyword evidence="15" id="KW-1185">Reference proteome</keyword>
<name>A0A2A5RKF7_9LACT</name>
<evidence type="ECO:0000256" key="4">
    <source>
        <dbReference type="ARBA" id="ARBA00022723"/>
    </source>
</evidence>
<feature type="binding site" evidence="11">
    <location>
        <position position="139"/>
    </location>
    <ligand>
        <name>substrate</name>
    </ligand>
</feature>
<dbReference type="InterPro" id="IPR006680">
    <property type="entry name" value="Amidohydro-rel"/>
</dbReference>
<dbReference type="NCBIfam" id="TIGR00221">
    <property type="entry name" value="nagA"/>
    <property type="match status" value="1"/>
</dbReference>
<dbReference type="InterPro" id="IPR011059">
    <property type="entry name" value="Metal-dep_hydrolase_composite"/>
</dbReference>
<comment type="cofactor">
    <cofactor evidence="12">
        <name>a divalent metal cation</name>
        <dbReference type="ChEBI" id="CHEBI:60240"/>
    </cofactor>
    <text evidence="12">Binds 1 divalent metal cation per subunit.</text>
</comment>
<comment type="pathway">
    <text evidence="8">Amino-sugar metabolism; N-acetylneuraminate degradation; D-fructose 6-phosphate from N-acetylneuraminate: step 4/5.</text>
</comment>
<evidence type="ECO:0000313" key="15">
    <source>
        <dbReference type="Proteomes" id="UP000218181"/>
    </source>
</evidence>
<dbReference type="SUPFAM" id="SSF51338">
    <property type="entry name" value="Composite domain of metallo-dependent hydrolases"/>
    <property type="match status" value="1"/>
</dbReference>
<dbReference type="GO" id="GO:0046872">
    <property type="term" value="F:metal ion binding"/>
    <property type="evidence" value="ECO:0007669"/>
    <property type="project" value="UniProtKB-KW"/>
</dbReference>
<evidence type="ECO:0000256" key="8">
    <source>
        <dbReference type="ARBA" id="ARBA00060590"/>
    </source>
</evidence>
<dbReference type="InterPro" id="IPR032466">
    <property type="entry name" value="Metal_Hydrolase"/>
</dbReference>
<protein>
    <recommendedName>
        <fullName evidence="3">N-acetylglucosamine-6-phosphate deacetylase</fullName>
        <ecNumber evidence="2">3.5.1.25</ecNumber>
    </recommendedName>
</protein>
<gene>
    <name evidence="14" type="ORF">RT41_GL001769</name>
</gene>
<organism evidence="14 15">
    <name type="scientific">Lactococcus fujiensis JCM 16395</name>
    <dbReference type="NCBI Taxonomy" id="1291764"/>
    <lineage>
        <taxon>Bacteria</taxon>
        <taxon>Bacillati</taxon>
        <taxon>Bacillota</taxon>
        <taxon>Bacilli</taxon>
        <taxon>Lactobacillales</taxon>
        <taxon>Streptococcaceae</taxon>
        <taxon>Lactococcus</taxon>
    </lineage>
</organism>
<dbReference type="EMBL" id="JXJU01000007">
    <property type="protein sequence ID" value="PCR99656.1"/>
    <property type="molecule type" value="Genomic_DNA"/>
</dbReference>
<evidence type="ECO:0000313" key="14">
    <source>
        <dbReference type="EMBL" id="PCR99656.1"/>
    </source>
</evidence>
<dbReference type="Gene3D" id="2.30.40.10">
    <property type="entry name" value="Urease, subunit C, domain 1"/>
    <property type="match status" value="1"/>
</dbReference>
<evidence type="ECO:0000256" key="9">
    <source>
        <dbReference type="PIRNR" id="PIRNR038994"/>
    </source>
</evidence>
<feature type="binding site" evidence="11">
    <location>
        <position position="226"/>
    </location>
    <ligand>
        <name>substrate</name>
    </ligand>
</feature>
<feature type="binding site" evidence="11">
    <location>
        <position position="250"/>
    </location>
    <ligand>
        <name>substrate</name>
    </ligand>
</feature>
<dbReference type="Gene3D" id="3.20.20.140">
    <property type="entry name" value="Metal-dependent hydrolases"/>
    <property type="match status" value="1"/>
</dbReference>
<dbReference type="InterPro" id="IPR003764">
    <property type="entry name" value="GlcNAc_6-P_deAcase"/>
</dbReference>
<feature type="binding site" evidence="12">
    <location>
        <position position="215"/>
    </location>
    <ligand>
        <name>Zn(2+)</name>
        <dbReference type="ChEBI" id="CHEBI:29105"/>
    </ligand>
</feature>
<dbReference type="SUPFAM" id="SSF51556">
    <property type="entry name" value="Metallo-dependent hydrolases"/>
    <property type="match status" value="1"/>
</dbReference>
<proteinExistence type="inferred from homology"/>
<dbReference type="Proteomes" id="UP000218181">
    <property type="component" value="Unassembled WGS sequence"/>
</dbReference>
<feature type="binding site" evidence="12">
    <location>
        <position position="128"/>
    </location>
    <ligand>
        <name>Zn(2+)</name>
        <dbReference type="ChEBI" id="CHEBI:29105"/>
    </ligand>
</feature>
<feature type="binding site" evidence="12">
    <location>
        <position position="194"/>
    </location>
    <ligand>
        <name>Zn(2+)</name>
        <dbReference type="ChEBI" id="CHEBI:29105"/>
    </ligand>
</feature>
<comment type="caution">
    <text evidence="14">The sequence shown here is derived from an EMBL/GenBank/DDBJ whole genome shotgun (WGS) entry which is preliminary data.</text>
</comment>
<keyword evidence="5 9" id="KW-0378">Hydrolase</keyword>
<evidence type="ECO:0000256" key="12">
    <source>
        <dbReference type="PIRSR" id="PIRSR038994-3"/>
    </source>
</evidence>
<dbReference type="EC" id="3.5.1.25" evidence="2"/>
<accession>A0A2A5RKF7</accession>
<dbReference type="STRING" id="1291764.GCA_001311235_02215"/>
<feature type="binding site" evidence="11">
    <location>
        <begin position="307"/>
        <end position="309"/>
    </location>
    <ligand>
        <name>substrate</name>
    </ligand>
</feature>
<keyword evidence="4 12" id="KW-0479">Metal-binding</keyword>
<sequence length="381" mass="41374">MNYFIKADKFFYPYETKDEGYLEIIGGHFGNYYVKAPVDATIIDYSGKWIAPGLVDTHIHGFDGADVMDNDYKKIFEKMSNGLLRAGVTSWLPTPLTGNHDLLKEVCELIGEHYSEAKGAKIQGLFFEGPYFTAEHKGAQNPAYMTDPNVAEFDKWNRAAKGLIRKFAIAPERAHAVDFVNALSGQGVAVALGHSNATYDQALAAIEAGASIFVHTYNGMSGFNHREPGMVGAALSTPNTYTELICDGHHVHPVAAKVMLQAKGAEHVVLITDSMRAAGLSDGEYMLGEFPVIVKNGAAHLKEGDSLAGSILMLKDAIKNVVDWEVATPEEAIMMATLTAAKSVGIDDRCGQIKKGLAADFIVLTPEMDLKNVYLDGVQRI</sequence>
<evidence type="ECO:0000256" key="10">
    <source>
        <dbReference type="PIRSR" id="PIRSR038994-1"/>
    </source>
</evidence>
<dbReference type="CDD" id="cd00854">
    <property type="entry name" value="NagA"/>
    <property type="match status" value="1"/>
</dbReference>
<dbReference type="PANTHER" id="PTHR11113:SF14">
    <property type="entry name" value="N-ACETYLGLUCOSAMINE-6-PHOSPHATE DEACETYLASE"/>
    <property type="match status" value="1"/>
</dbReference>
<evidence type="ECO:0000256" key="2">
    <source>
        <dbReference type="ARBA" id="ARBA00011899"/>
    </source>
</evidence>
<feature type="active site" description="Proton donor/acceptor" evidence="10">
    <location>
        <position position="273"/>
    </location>
</feature>
<comment type="similarity">
    <text evidence="1 9">Belongs to the metallo-dependent hydrolases superfamily. NagA family.</text>
</comment>
<feature type="domain" description="Amidohydrolase-related" evidence="13">
    <location>
        <begin position="50"/>
        <end position="378"/>
    </location>
</feature>
<evidence type="ECO:0000256" key="7">
    <source>
        <dbReference type="ARBA" id="ARBA00047647"/>
    </source>
</evidence>
<dbReference type="OrthoDB" id="9776488at2"/>
<dbReference type="Pfam" id="PF01979">
    <property type="entry name" value="Amidohydro_1"/>
    <property type="match status" value="1"/>
</dbReference>
<dbReference type="GO" id="GO:0006046">
    <property type="term" value="P:N-acetylglucosamine catabolic process"/>
    <property type="evidence" value="ECO:0007669"/>
    <property type="project" value="TreeGrafter"/>
</dbReference>
<comment type="catalytic activity">
    <reaction evidence="7">
        <text>N-acetyl-D-glucosamine 6-phosphate + H2O = D-glucosamine 6-phosphate + acetate</text>
        <dbReference type="Rhea" id="RHEA:22936"/>
        <dbReference type="ChEBI" id="CHEBI:15377"/>
        <dbReference type="ChEBI" id="CHEBI:30089"/>
        <dbReference type="ChEBI" id="CHEBI:57513"/>
        <dbReference type="ChEBI" id="CHEBI:58725"/>
        <dbReference type="EC" id="3.5.1.25"/>
    </reaction>
</comment>
<feature type="binding site" evidence="11">
    <location>
        <begin position="218"/>
        <end position="219"/>
    </location>
    <ligand>
        <name>substrate</name>
    </ligand>
</feature>
<dbReference type="AlphaFoldDB" id="A0A2A5RKF7"/>
<reference evidence="14 15" key="1">
    <citation type="submission" date="2014-12" db="EMBL/GenBank/DDBJ databases">
        <title>Draft genome sequences of 10 type strains of Lactococcus.</title>
        <authorList>
            <person name="Sun Z."/>
            <person name="Zhong Z."/>
            <person name="Liu W."/>
            <person name="Zhang W."/>
            <person name="Zhang H."/>
        </authorList>
    </citation>
    <scope>NUCLEOTIDE SEQUENCE [LARGE SCALE GENOMIC DNA]</scope>
    <source>
        <strain evidence="14 15">JCM 16395</strain>
    </source>
</reference>
<keyword evidence="6 9" id="KW-0119">Carbohydrate metabolism</keyword>
<dbReference type="PANTHER" id="PTHR11113">
    <property type="entry name" value="N-ACETYLGLUCOSAMINE-6-PHOSPHATE DEACETYLASE"/>
    <property type="match status" value="1"/>
</dbReference>
<evidence type="ECO:0000259" key="13">
    <source>
        <dbReference type="Pfam" id="PF01979"/>
    </source>
</evidence>
<evidence type="ECO:0000256" key="1">
    <source>
        <dbReference type="ARBA" id="ARBA00010716"/>
    </source>
</evidence>
<dbReference type="FunFam" id="3.20.20.140:FF:000004">
    <property type="entry name" value="N-acetylglucosamine-6-phosphate deacetylase"/>
    <property type="match status" value="1"/>
</dbReference>